<evidence type="ECO:0000313" key="2">
    <source>
        <dbReference type="Proteomes" id="UP000002785"/>
    </source>
</evidence>
<dbReference type="AlphaFoldDB" id="B5I9B2"/>
<accession>B5I9B2</accession>
<name>B5I9B2_STRX2</name>
<reference evidence="1" key="1">
    <citation type="submission" date="2009-10" db="EMBL/GenBank/DDBJ databases">
        <title>The genome sequence of Streptomyces sviceus strain ATCC 29083.</title>
        <authorList>
            <consortium name="The Broad Institute Genome Sequencing Platform"/>
            <consortium name="Broad Institute Microbial Sequencing Center"/>
            <person name="Fischbach M."/>
            <person name="Godfrey P."/>
            <person name="Ward D."/>
            <person name="Young S."/>
            <person name="Zeng Q."/>
            <person name="Koehrsen M."/>
            <person name="Alvarado L."/>
            <person name="Berlin A.M."/>
            <person name="Bochicchio J."/>
            <person name="Borenstein D."/>
            <person name="Chapman S.B."/>
            <person name="Chen Z."/>
            <person name="Engels R."/>
            <person name="Freedman E."/>
            <person name="Gellesch M."/>
            <person name="Goldberg J."/>
            <person name="Griggs A."/>
            <person name="Gujja S."/>
            <person name="Heilman E.R."/>
            <person name="Heiman D.I."/>
            <person name="Hepburn T.A."/>
            <person name="Howarth C."/>
            <person name="Jen D."/>
            <person name="Larson L."/>
            <person name="Lewis B."/>
            <person name="Mehta T."/>
            <person name="Park D."/>
            <person name="Pearson M."/>
            <person name="Richards J."/>
            <person name="Roberts A."/>
            <person name="Saif S."/>
            <person name="Shea T.D."/>
            <person name="Shenoy N."/>
            <person name="Sisk P."/>
            <person name="Stolte C."/>
            <person name="Sykes S.N."/>
            <person name="Thomson T."/>
            <person name="Walk T."/>
            <person name="White J."/>
            <person name="Yandava C."/>
            <person name="Straight P."/>
            <person name="Clardy J."/>
            <person name="Hung D."/>
            <person name="Kolter R."/>
            <person name="Mekalanos J."/>
            <person name="Walker S."/>
            <person name="Walsh C.T."/>
            <person name="Wieland-Brown L.C."/>
            <person name="Haas B."/>
            <person name="Nusbaum C."/>
            <person name="Birren B."/>
        </authorList>
    </citation>
    <scope>NUCLEOTIDE SEQUENCE [LARGE SCALE GENOMIC DNA]</scope>
    <source>
        <strain evidence="1">ATCC 29083</strain>
    </source>
</reference>
<dbReference type="HOGENOM" id="CLU_3140976_0_0_11"/>
<organism evidence="1 2">
    <name type="scientific">Streptomyces sviceus (strain ATCC 29083 / DSM 924 / JCM 4929 / NBRC 13980 / NCIMB 11184 / NRRL 5439 / UC 5370)</name>
    <dbReference type="NCBI Taxonomy" id="463191"/>
    <lineage>
        <taxon>Bacteria</taxon>
        <taxon>Bacillati</taxon>
        <taxon>Actinomycetota</taxon>
        <taxon>Actinomycetes</taxon>
        <taxon>Kitasatosporales</taxon>
        <taxon>Streptomycetaceae</taxon>
        <taxon>Streptomyces</taxon>
    </lineage>
</organism>
<proteinExistence type="predicted"/>
<protein>
    <submittedName>
        <fullName evidence="1">Uncharacterized protein</fullName>
    </submittedName>
</protein>
<dbReference type="Proteomes" id="UP000002785">
    <property type="component" value="Chromosome"/>
</dbReference>
<sequence length="49" mass="5602">MTLAAHPLVTRDRVGFRAQITALDIDEDIDRLNATLTAPAERFRLRPRK</sequence>
<dbReference type="RefSeq" id="WP_007379849.1">
    <property type="nucleotide sequence ID" value="NZ_CM000951.1"/>
</dbReference>
<evidence type="ECO:0000313" key="1">
    <source>
        <dbReference type="EMBL" id="EDY61667.1"/>
    </source>
</evidence>
<keyword evidence="2" id="KW-1185">Reference proteome</keyword>
<dbReference type="EMBL" id="CM000951">
    <property type="protein sequence ID" value="EDY61667.1"/>
    <property type="molecule type" value="Genomic_DNA"/>
</dbReference>
<gene>
    <name evidence="1" type="ORF">SSEG_08247</name>
</gene>